<evidence type="ECO:0000256" key="1">
    <source>
        <dbReference type="ARBA" id="ARBA00000966"/>
    </source>
</evidence>
<keyword evidence="3 8" id="KW-0378">Hydrolase</keyword>
<dbReference type="PROSITE" id="PS00698">
    <property type="entry name" value="GH9_3"/>
    <property type="match status" value="1"/>
</dbReference>
<keyword evidence="5 8" id="KW-0119">Carbohydrate metabolism</keyword>
<proteinExistence type="inferred from homology"/>
<comment type="catalytic activity">
    <reaction evidence="1 9">
        <text>Endohydrolysis of (1-&gt;4)-beta-D-glucosidic linkages in cellulose, lichenin and cereal beta-D-glucans.</text>
        <dbReference type="EC" id="3.2.1.4"/>
    </reaction>
</comment>
<evidence type="ECO:0000256" key="3">
    <source>
        <dbReference type="ARBA" id="ARBA00022801"/>
    </source>
</evidence>
<dbReference type="InterPro" id="IPR001701">
    <property type="entry name" value="Glyco_hydro_9"/>
</dbReference>
<keyword evidence="9" id="KW-0732">Signal</keyword>
<evidence type="ECO:0000313" key="11">
    <source>
        <dbReference type="EMBL" id="KAJ8984057.1"/>
    </source>
</evidence>
<dbReference type="InterPro" id="IPR008928">
    <property type="entry name" value="6-hairpin_glycosidase_sf"/>
</dbReference>
<evidence type="ECO:0000256" key="2">
    <source>
        <dbReference type="ARBA" id="ARBA00007072"/>
    </source>
</evidence>
<keyword evidence="7 8" id="KW-0624">Polysaccharide degradation</keyword>
<sequence>MSKINTFFIFLFSLLLINVSCFHLPDFKPDYKEVLRLSLLFYESQSFTMAFTSTILAWGVKEYKDGYKEADQYKEVLEAIKWATDYFIKCHVSPNEFYGQVGDFPIDHMFWGRPEDMTMTRPAYKIDPNHPGSDLAGEGAAVFAATSLIFNDVNRTYAEELLRHSVELYNFAKTYRRFSCPDRPASCGWEQFRSPLPNPQILHGAVVSGPDQNDLYEDVREDFGYNEVTLYYNAGFQSAVAGLIQLQSDDL</sequence>
<evidence type="ECO:0000256" key="9">
    <source>
        <dbReference type="RuleBase" id="RU361166"/>
    </source>
</evidence>
<dbReference type="PANTHER" id="PTHR22298">
    <property type="entry name" value="ENDO-1,4-BETA-GLUCANASE"/>
    <property type="match status" value="1"/>
</dbReference>
<feature type="active site" evidence="8">
    <location>
        <position position="218"/>
    </location>
</feature>
<name>A0ABQ9K1T9_9CUCU</name>
<organism evidence="11 12">
    <name type="scientific">Molorchus minor</name>
    <dbReference type="NCBI Taxonomy" id="1323400"/>
    <lineage>
        <taxon>Eukaryota</taxon>
        <taxon>Metazoa</taxon>
        <taxon>Ecdysozoa</taxon>
        <taxon>Arthropoda</taxon>
        <taxon>Hexapoda</taxon>
        <taxon>Insecta</taxon>
        <taxon>Pterygota</taxon>
        <taxon>Neoptera</taxon>
        <taxon>Endopterygota</taxon>
        <taxon>Coleoptera</taxon>
        <taxon>Polyphaga</taxon>
        <taxon>Cucujiformia</taxon>
        <taxon>Chrysomeloidea</taxon>
        <taxon>Cerambycidae</taxon>
        <taxon>Lamiinae</taxon>
        <taxon>Monochamini</taxon>
        <taxon>Molorchus</taxon>
    </lineage>
</organism>
<dbReference type="Pfam" id="PF00759">
    <property type="entry name" value="Glyco_hydro_9"/>
    <property type="match status" value="2"/>
</dbReference>
<dbReference type="Gene3D" id="1.50.10.10">
    <property type="match status" value="2"/>
</dbReference>
<evidence type="ECO:0000256" key="7">
    <source>
        <dbReference type="ARBA" id="ARBA00023326"/>
    </source>
</evidence>
<feature type="signal peptide" evidence="9">
    <location>
        <begin position="1"/>
        <end position="21"/>
    </location>
</feature>
<keyword evidence="6 8" id="KW-0326">Glycosidase</keyword>
<accession>A0ABQ9K1T9</accession>
<evidence type="ECO:0000256" key="4">
    <source>
        <dbReference type="ARBA" id="ARBA00023001"/>
    </source>
</evidence>
<gene>
    <name evidence="11" type="ORF">NQ317_008783</name>
</gene>
<dbReference type="InterPro" id="IPR012341">
    <property type="entry name" value="6hp_glycosidase-like_sf"/>
</dbReference>
<evidence type="ECO:0000259" key="10">
    <source>
        <dbReference type="Pfam" id="PF00759"/>
    </source>
</evidence>
<keyword evidence="4 9" id="KW-0136">Cellulose degradation</keyword>
<evidence type="ECO:0000256" key="5">
    <source>
        <dbReference type="ARBA" id="ARBA00023277"/>
    </source>
</evidence>
<dbReference type="SUPFAM" id="SSF48208">
    <property type="entry name" value="Six-hairpin glycosidases"/>
    <property type="match status" value="2"/>
</dbReference>
<evidence type="ECO:0000256" key="8">
    <source>
        <dbReference type="PROSITE-ProRule" id="PRU10060"/>
    </source>
</evidence>
<reference evidence="11" key="1">
    <citation type="journal article" date="2023" name="Insect Mol. Biol.">
        <title>Genome sequencing provides insights into the evolution of gene families encoding plant cell wall-degrading enzymes in longhorned beetles.</title>
        <authorList>
            <person name="Shin N.R."/>
            <person name="Okamura Y."/>
            <person name="Kirsch R."/>
            <person name="Pauchet Y."/>
        </authorList>
    </citation>
    <scope>NUCLEOTIDE SEQUENCE</scope>
    <source>
        <strain evidence="11">MMC_N1</strain>
    </source>
</reference>
<keyword evidence="12" id="KW-1185">Reference proteome</keyword>
<dbReference type="Proteomes" id="UP001162164">
    <property type="component" value="Unassembled WGS sequence"/>
</dbReference>
<evidence type="ECO:0000256" key="6">
    <source>
        <dbReference type="ARBA" id="ARBA00023295"/>
    </source>
</evidence>
<dbReference type="EMBL" id="JAPWTJ010000049">
    <property type="protein sequence ID" value="KAJ8984057.1"/>
    <property type="molecule type" value="Genomic_DNA"/>
</dbReference>
<feature type="chain" id="PRO_5044966281" description="Endoglucanase" evidence="9">
    <location>
        <begin position="22"/>
        <end position="251"/>
    </location>
</feature>
<dbReference type="EC" id="3.2.1.4" evidence="9"/>
<protein>
    <recommendedName>
        <fullName evidence="9">Endoglucanase</fullName>
        <ecNumber evidence="9">3.2.1.4</ecNumber>
    </recommendedName>
</protein>
<evidence type="ECO:0000313" key="12">
    <source>
        <dbReference type="Proteomes" id="UP001162164"/>
    </source>
</evidence>
<feature type="active site" evidence="8">
    <location>
        <position position="227"/>
    </location>
</feature>
<feature type="domain" description="Glycoside hydrolase family 9" evidence="10">
    <location>
        <begin position="46"/>
        <end position="177"/>
    </location>
</feature>
<comment type="caution">
    <text evidence="11">The sequence shown here is derived from an EMBL/GenBank/DDBJ whole genome shotgun (WGS) entry which is preliminary data.</text>
</comment>
<feature type="domain" description="Glycoside hydrolase family 9" evidence="10">
    <location>
        <begin position="182"/>
        <end position="239"/>
    </location>
</feature>
<comment type="similarity">
    <text evidence="2 8 9">Belongs to the glycosyl hydrolase 9 (cellulase E) family.</text>
</comment>
<dbReference type="InterPro" id="IPR033126">
    <property type="entry name" value="Glyco_hydro_9_Asp/Glu_AS"/>
</dbReference>